<dbReference type="PANTHER" id="PTHR23334:SF69">
    <property type="entry name" value="CCAAT_ENHANCER-BINDING PROTEIN GAMMA"/>
    <property type="match status" value="1"/>
</dbReference>
<evidence type="ECO:0000256" key="7">
    <source>
        <dbReference type="ARBA" id="ARBA00023242"/>
    </source>
</evidence>
<keyword evidence="7" id="KW-0539">Nucleus</keyword>
<feature type="compositionally biased region" description="Basic and acidic residues" evidence="8">
    <location>
        <begin position="371"/>
        <end position="387"/>
    </location>
</feature>
<reference evidence="10 11" key="1">
    <citation type="submission" date="2021-02" db="EMBL/GenBank/DDBJ databases">
        <title>Safari Cat Assemblies.</title>
        <authorList>
            <person name="Bredemeyer K.R."/>
            <person name="Murphy W.J."/>
        </authorList>
    </citation>
    <scope>NUCLEOTIDE SEQUENCE [LARGE SCALE GENOMIC DNA]</scope>
</reference>
<evidence type="ECO:0000256" key="1">
    <source>
        <dbReference type="ARBA" id="ARBA00004123"/>
    </source>
</evidence>
<dbReference type="SUPFAM" id="SSF57959">
    <property type="entry name" value="Leucine zipper domain"/>
    <property type="match status" value="1"/>
</dbReference>
<gene>
    <name evidence="10" type="primary">EN1</name>
</gene>
<feature type="compositionally biased region" description="Polar residues" evidence="8">
    <location>
        <begin position="101"/>
        <end position="111"/>
    </location>
</feature>
<sequence>DPVSHPVHLAHGTRESIAEIRPFPGDNEPRSAALTNVISALPLRWENATSLVSRQACSCRQCPVLQAPSGAGGPGRASRGPLWGPFRRGAPRGPPRGLGETQANVGDSKTPQEVVLPKDRCCLRKATAPQRLQLSQIFSRRWFPTARGRRSARTAKDAGGARSCWPTPATPSGLAAARPTPPPRARLPQPGRPRLAGGAARREGRARRPQAGAPIGRGGGGSARGRREEGKPVAAAAAAERAEAAGFVTVAPPRWLAGCEAWVRRAAPRGAARSGGRLGAGGLEAQVHVKISWQLSVETVDHLALISTCSVSARERAQMSKIAQQNSTPGISVIHTQAHASGLQQVPQLVPAGSGGGGKAAPPSKQSKKSSPMDRNSDEYRQRRERNNMAVKKSRLKSKQKAQDTLQRVNQLKEENERLEAKIKLLTKELSVLKDLFLEHAHNLADNVQPGGTENTTTTPDNAGQ</sequence>
<evidence type="ECO:0000256" key="3">
    <source>
        <dbReference type="ARBA" id="ARBA00023015"/>
    </source>
</evidence>
<reference evidence="10" key="2">
    <citation type="submission" date="2025-08" db="UniProtKB">
        <authorList>
            <consortium name="Ensembl"/>
        </authorList>
    </citation>
    <scope>IDENTIFICATION</scope>
    <source>
        <strain evidence="10">breed Abyssinian</strain>
    </source>
</reference>
<evidence type="ECO:0000313" key="11">
    <source>
        <dbReference type="Proteomes" id="UP000823872"/>
    </source>
</evidence>
<keyword evidence="5" id="KW-0010">Activator</keyword>
<dbReference type="CDD" id="cd14713">
    <property type="entry name" value="bZIP_CEBPG"/>
    <property type="match status" value="1"/>
</dbReference>
<feature type="region of interest" description="Disordered" evidence="8">
    <location>
        <begin position="68"/>
        <end position="111"/>
    </location>
</feature>
<evidence type="ECO:0000256" key="2">
    <source>
        <dbReference type="ARBA" id="ARBA00006951"/>
    </source>
</evidence>
<dbReference type="InterPro" id="IPR031106">
    <property type="entry name" value="C/EBP"/>
</dbReference>
<feature type="region of interest" description="Disordered" evidence="8">
    <location>
        <begin position="347"/>
        <end position="405"/>
    </location>
</feature>
<feature type="compositionally biased region" description="Low complexity" evidence="8">
    <location>
        <begin position="186"/>
        <end position="199"/>
    </location>
</feature>
<evidence type="ECO:0000256" key="4">
    <source>
        <dbReference type="ARBA" id="ARBA00023125"/>
    </source>
</evidence>
<dbReference type="SMART" id="SM00338">
    <property type="entry name" value="BRLZ"/>
    <property type="match status" value="1"/>
</dbReference>
<name>A0ABI7X4L5_FELCA</name>
<feature type="region of interest" description="Disordered" evidence="8">
    <location>
        <begin position="146"/>
        <end position="235"/>
    </location>
</feature>
<organism evidence="10 11">
    <name type="scientific">Felis catus</name>
    <name type="common">Cat</name>
    <name type="synonym">Felis silvestris catus</name>
    <dbReference type="NCBI Taxonomy" id="9685"/>
    <lineage>
        <taxon>Eukaryota</taxon>
        <taxon>Metazoa</taxon>
        <taxon>Chordata</taxon>
        <taxon>Craniata</taxon>
        <taxon>Vertebrata</taxon>
        <taxon>Euteleostomi</taxon>
        <taxon>Mammalia</taxon>
        <taxon>Eutheria</taxon>
        <taxon>Laurasiatheria</taxon>
        <taxon>Carnivora</taxon>
        <taxon>Feliformia</taxon>
        <taxon>Felidae</taxon>
        <taxon>Felinae</taxon>
        <taxon>Felis</taxon>
    </lineage>
</organism>
<evidence type="ECO:0000259" key="9">
    <source>
        <dbReference type="PROSITE" id="PS50217"/>
    </source>
</evidence>
<evidence type="ECO:0000256" key="5">
    <source>
        <dbReference type="ARBA" id="ARBA00023159"/>
    </source>
</evidence>
<feature type="region of interest" description="Disordered" evidence="8">
    <location>
        <begin position="443"/>
        <end position="465"/>
    </location>
</feature>
<evidence type="ECO:0000256" key="6">
    <source>
        <dbReference type="ARBA" id="ARBA00023163"/>
    </source>
</evidence>
<dbReference type="PANTHER" id="PTHR23334">
    <property type="entry name" value="CCAAT/ENHANCER BINDING PROTEIN"/>
    <property type="match status" value="1"/>
</dbReference>
<feature type="compositionally biased region" description="Low complexity" evidence="8">
    <location>
        <begin position="76"/>
        <end position="88"/>
    </location>
</feature>
<comment type="subcellular location">
    <subcellularLocation>
        <location evidence="1">Nucleus</location>
    </subcellularLocation>
</comment>
<evidence type="ECO:0000313" key="10">
    <source>
        <dbReference type="Ensembl" id="ENSFCTP00005017439.1"/>
    </source>
</evidence>
<dbReference type="GeneTree" id="ENSGT00940000160676"/>
<keyword evidence="4" id="KW-0238">DNA-binding</keyword>
<accession>A0ABI7X4L5</accession>
<dbReference type="Gene3D" id="1.20.5.170">
    <property type="match status" value="1"/>
</dbReference>
<protein>
    <recommendedName>
        <fullName evidence="9">BZIP domain-containing protein</fullName>
    </recommendedName>
</protein>
<dbReference type="Pfam" id="PF07716">
    <property type="entry name" value="bZIP_2"/>
    <property type="match status" value="1"/>
</dbReference>
<feature type="domain" description="BZIP" evidence="9">
    <location>
        <begin position="377"/>
        <end position="440"/>
    </location>
</feature>
<reference evidence="10" key="3">
    <citation type="submission" date="2025-09" db="UniProtKB">
        <authorList>
            <consortium name="Ensembl"/>
        </authorList>
    </citation>
    <scope>IDENTIFICATION</scope>
    <source>
        <strain evidence="10">breed Abyssinian</strain>
    </source>
</reference>
<dbReference type="InterPro" id="IPR046347">
    <property type="entry name" value="bZIP_sf"/>
</dbReference>
<dbReference type="Proteomes" id="UP000823872">
    <property type="component" value="Chromosome E2"/>
</dbReference>
<keyword evidence="6" id="KW-0804">Transcription</keyword>
<evidence type="ECO:0000256" key="8">
    <source>
        <dbReference type="SAM" id="MobiDB-lite"/>
    </source>
</evidence>
<keyword evidence="11" id="KW-1185">Reference proteome</keyword>
<dbReference type="Ensembl" id="ENSFCTT00005026906.1">
    <property type="protein sequence ID" value="ENSFCTP00005017439.1"/>
    <property type="gene ID" value="ENSFCTG00005009638.1"/>
</dbReference>
<feature type="compositionally biased region" description="Polar residues" evidence="8">
    <location>
        <begin position="450"/>
        <end position="465"/>
    </location>
</feature>
<dbReference type="InterPro" id="IPR004827">
    <property type="entry name" value="bZIP"/>
</dbReference>
<comment type="similarity">
    <text evidence="2">Belongs to the bZIP family. C/EBP subfamily.</text>
</comment>
<dbReference type="PROSITE" id="PS50217">
    <property type="entry name" value="BZIP"/>
    <property type="match status" value="1"/>
</dbReference>
<keyword evidence="3" id="KW-0805">Transcription regulation</keyword>
<proteinExistence type="inferred from homology"/>